<reference evidence="3" key="1">
    <citation type="submission" date="2020-06" db="EMBL/GenBank/DDBJ databases">
        <authorList>
            <person name="Dong N."/>
        </authorList>
    </citation>
    <scope>NUCLEOTIDE SEQUENCE</scope>
    <source>
        <strain evidence="3">R655-4</strain>
    </source>
</reference>
<dbReference type="InterPro" id="IPR029058">
    <property type="entry name" value="AB_hydrolase_fold"/>
</dbReference>
<feature type="domain" description="AB hydrolase-1" evidence="2">
    <location>
        <begin position="75"/>
        <end position="181"/>
    </location>
</feature>
<dbReference type="InterPro" id="IPR000073">
    <property type="entry name" value="AB_hydrolase_1"/>
</dbReference>
<comment type="caution">
    <text evidence="3">The sequence shown here is derived from an EMBL/GenBank/DDBJ whole genome shotgun (WGS) entry which is preliminary data.</text>
</comment>
<dbReference type="PANTHER" id="PTHR43798">
    <property type="entry name" value="MONOACYLGLYCEROL LIPASE"/>
    <property type="match status" value="1"/>
</dbReference>
<protein>
    <submittedName>
        <fullName evidence="3">Alpha/beta hydrolase</fullName>
    </submittedName>
</protein>
<accession>A0AAJ1QGW0</accession>
<dbReference type="Gene3D" id="3.40.50.1820">
    <property type="entry name" value="alpha/beta hydrolase"/>
    <property type="match status" value="1"/>
</dbReference>
<dbReference type="GO" id="GO:0016787">
    <property type="term" value="F:hydrolase activity"/>
    <property type="evidence" value="ECO:0007669"/>
    <property type="project" value="UniProtKB-KW"/>
</dbReference>
<sequence length="366" mass="42851">MGYKTKSTTQFFIAFAIFFITFSVYGQTKKDSLNQMTLFNTYKLEFEKYEQQYGKYIQTKNAKMHYLEWGNSKNPTLIWIHGTYSNAYEVYEIVEELVKMNLHVIAIDYYGHGFTEIPKKNVSIYEVADDIKFLMDEQKIKQAIIGGWSRGGTISSAFYDSYPASVQALILEDGGSVAWDHNVKASEIQKDIEEIKQYYSSKKPLVFNSEFEAYWYMYNNWSIKGKQGEKLKKEMFTSYARIKKNEQGKFEINPGAEELTGENTAKENIAIIYTPFTSKTAFGASTHQLNPKIIYRNLDKPMLIFDPISRNDWFDFKSENEKLTKEHPQFITHKVYEETWHGLKDQKTQEVLSDIKLFLKKNKFIK</sequence>
<dbReference type="PANTHER" id="PTHR43798:SF31">
    <property type="entry name" value="AB HYDROLASE SUPERFAMILY PROTEIN YCLE"/>
    <property type="match status" value="1"/>
</dbReference>
<evidence type="ECO:0000313" key="3">
    <source>
        <dbReference type="EMBL" id="MDM1073803.1"/>
    </source>
</evidence>
<dbReference type="InterPro" id="IPR050266">
    <property type="entry name" value="AB_hydrolase_sf"/>
</dbReference>
<dbReference type="Proteomes" id="UP001170959">
    <property type="component" value="Unassembled WGS sequence"/>
</dbReference>
<dbReference type="SUPFAM" id="SSF53474">
    <property type="entry name" value="alpha/beta-Hydrolases"/>
    <property type="match status" value="1"/>
</dbReference>
<dbReference type="RefSeq" id="WP_286494197.1">
    <property type="nucleotide sequence ID" value="NZ_JACAGJ010000008.1"/>
</dbReference>
<dbReference type="EMBL" id="JACAGJ010000008">
    <property type="protein sequence ID" value="MDM1073803.1"/>
    <property type="molecule type" value="Genomic_DNA"/>
</dbReference>
<keyword evidence="1 3" id="KW-0378">Hydrolase</keyword>
<gene>
    <name evidence="3" type="ORF">HX001_15040</name>
</gene>
<evidence type="ECO:0000256" key="1">
    <source>
        <dbReference type="ARBA" id="ARBA00022801"/>
    </source>
</evidence>
<dbReference type="Pfam" id="PF00561">
    <property type="entry name" value="Abhydrolase_1"/>
    <property type="match status" value="1"/>
</dbReference>
<evidence type="ECO:0000259" key="2">
    <source>
        <dbReference type="Pfam" id="PF00561"/>
    </source>
</evidence>
<name>A0AAJ1QGW0_9FLAO</name>
<dbReference type="AlphaFoldDB" id="A0AAJ1QGW0"/>
<reference evidence="3" key="2">
    <citation type="journal article" date="2022" name="Sci. Total Environ.">
        <title>Prevalence, transmission, and molecular epidemiology of tet(X)-positive bacteria among humans, animals, and environmental niches in China: An epidemiological, and genomic-based study.</title>
        <authorList>
            <person name="Dong N."/>
            <person name="Zeng Y."/>
            <person name="Cai C."/>
            <person name="Sun C."/>
            <person name="Lu J."/>
            <person name="Liu C."/>
            <person name="Zhou H."/>
            <person name="Sun Q."/>
            <person name="Shu L."/>
            <person name="Wang H."/>
            <person name="Wang Y."/>
            <person name="Wang S."/>
            <person name="Wu C."/>
            <person name="Chan E.W."/>
            <person name="Chen G."/>
            <person name="Shen Z."/>
            <person name="Chen S."/>
            <person name="Zhang R."/>
        </authorList>
    </citation>
    <scope>NUCLEOTIDE SEQUENCE</scope>
    <source>
        <strain evidence="3">R655-4</strain>
    </source>
</reference>
<organism evidence="3 4">
    <name type="scientific">Empedobacter brevis</name>
    <dbReference type="NCBI Taxonomy" id="247"/>
    <lineage>
        <taxon>Bacteria</taxon>
        <taxon>Pseudomonadati</taxon>
        <taxon>Bacteroidota</taxon>
        <taxon>Flavobacteriia</taxon>
        <taxon>Flavobacteriales</taxon>
        <taxon>Weeksellaceae</taxon>
        <taxon>Empedobacter</taxon>
    </lineage>
</organism>
<proteinExistence type="predicted"/>
<dbReference type="GO" id="GO:0016020">
    <property type="term" value="C:membrane"/>
    <property type="evidence" value="ECO:0007669"/>
    <property type="project" value="TreeGrafter"/>
</dbReference>
<evidence type="ECO:0000313" key="4">
    <source>
        <dbReference type="Proteomes" id="UP001170959"/>
    </source>
</evidence>